<dbReference type="InterPro" id="IPR002347">
    <property type="entry name" value="SDR_fam"/>
</dbReference>
<comment type="caution">
    <text evidence="3">The sequence shown here is derived from an EMBL/GenBank/DDBJ whole genome shotgun (WGS) entry which is preliminary data.</text>
</comment>
<evidence type="ECO:0000313" key="4">
    <source>
        <dbReference type="Proteomes" id="UP000217199"/>
    </source>
</evidence>
<dbReference type="Proteomes" id="UP000217199">
    <property type="component" value="Unassembled WGS sequence"/>
</dbReference>
<evidence type="ECO:0000313" key="3">
    <source>
        <dbReference type="EMBL" id="PAV15963.1"/>
    </source>
</evidence>
<protein>
    <submittedName>
        <fullName evidence="3">NAD dependent epimerase dehydratase</fullName>
    </submittedName>
</protein>
<name>A0A286U8P7_9AGAM</name>
<dbReference type="OrthoDB" id="10253736at2759"/>
<dbReference type="CDD" id="cd05233">
    <property type="entry name" value="SDR_c"/>
    <property type="match status" value="1"/>
</dbReference>
<evidence type="ECO:0000256" key="1">
    <source>
        <dbReference type="ARBA" id="ARBA00006484"/>
    </source>
</evidence>
<gene>
    <name evidence="3" type="ORF">PNOK_0882100</name>
</gene>
<keyword evidence="4" id="KW-1185">Reference proteome</keyword>
<dbReference type="Pfam" id="PF13561">
    <property type="entry name" value="adh_short_C2"/>
    <property type="match status" value="1"/>
</dbReference>
<dbReference type="STRING" id="2282107.A0A286U8P7"/>
<dbReference type="AlphaFoldDB" id="A0A286U8P7"/>
<dbReference type="GO" id="GO:0016491">
    <property type="term" value="F:oxidoreductase activity"/>
    <property type="evidence" value="ECO:0007669"/>
    <property type="project" value="UniProtKB-KW"/>
</dbReference>
<dbReference type="SUPFAM" id="SSF51735">
    <property type="entry name" value="NAD(P)-binding Rossmann-fold domains"/>
    <property type="match status" value="1"/>
</dbReference>
<accession>A0A286U8P7</accession>
<dbReference type="InParanoid" id="A0A286U8P7"/>
<proteinExistence type="inferred from homology"/>
<dbReference type="PANTHER" id="PTHR24321:SF8">
    <property type="entry name" value="ESTRADIOL 17-BETA-DEHYDROGENASE 8-RELATED"/>
    <property type="match status" value="1"/>
</dbReference>
<evidence type="ECO:0000256" key="2">
    <source>
        <dbReference type="ARBA" id="ARBA00023002"/>
    </source>
</evidence>
<dbReference type="PRINTS" id="PR00081">
    <property type="entry name" value="GDHRDH"/>
</dbReference>
<dbReference type="Gene3D" id="3.40.50.720">
    <property type="entry name" value="NAD(P)-binding Rossmann-like Domain"/>
    <property type="match status" value="1"/>
</dbReference>
<sequence>MGLSTGLENVNVLVTGASGGIGLNTVLAFLDEGANVYAHYNSNLSTLDALKLSHPADIYRLHAVKADLSSERSVKNLFEDIGNTNTISVIVVNHGIWPSDDIPLVSMSLDQWNNTISTNLTSSFLVIREYLRRLSGSNIPEGVRDKASVILIGSTAGKYGEAGHVDYACSKSAMMNGLLLSLKNEIVNIAPKGRVNCVSPGWVRTPMAESALADPNRVYRALATTPLKKVASPKDIASQIVVLASPILSGHVTGQNIMVEGGMEGRLLNLPQDIDISKARGD</sequence>
<comment type="similarity">
    <text evidence="1">Belongs to the short-chain dehydrogenases/reductases (SDR) family.</text>
</comment>
<dbReference type="InterPro" id="IPR036291">
    <property type="entry name" value="NAD(P)-bd_dom_sf"/>
</dbReference>
<dbReference type="EMBL" id="NBII01000009">
    <property type="protein sequence ID" value="PAV15963.1"/>
    <property type="molecule type" value="Genomic_DNA"/>
</dbReference>
<keyword evidence="2" id="KW-0560">Oxidoreductase</keyword>
<reference evidence="3 4" key="1">
    <citation type="journal article" date="2017" name="Mol. Ecol.">
        <title>Comparative and population genomic landscape of Phellinus noxius: A hypervariable fungus causing root rot in trees.</title>
        <authorList>
            <person name="Chung C.L."/>
            <person name="Lee T.J."/>
            <person name="Akiba M."/>
            <person name="Lee H.H."/>
            <person name="Kuo T.H."/>
            <person name="Liu D."/>
            <person name="Ke H.M."/>
            <person name="Yokoi T."/>
            <person name="Roa M.B."/>
            <person name="Lu M.J."/>
            <person name="Chang Y.Y."/>
            <person name="Ann P.J."/>
            <person name="Tsai J.N."/>
            <person name="Chen C.Y."/>
            <person name="Tzean S.S."/>
            <person name="Ota Y."/>
            <person name="Hattori T."/>
            <person name="Sahashi N."/>
            <person name="Liou R.F."/>
            <person name="Kikuchi T."/>
            <person name="Tsai I.J."/>
        </authorList>
    </citation>
    <scope>NUCLEOTIDE SEQUENCE [LARGE SCALE GENOMIC DNA]</scope>
    <source>
        <strain evidence="3 4">FFPRI411160</strain>
    </source>
</reference>
<dbReference type="PANTHER" id="PTHR24321">
    <property type="entry name" value="DEHYDROGENASES, SHORT CHAIN"/>
    <property type="match status" value="1"/>
</dbReference>
<organism evidence="3 4">
    <name type="scientific">Pyrrhoderma noxium</name>
    <dbReference type="NCBI Taxonomy" id="2282107"/>
    <lineage>
        <taxon>Eukaryota</taxon>
        <taxon>Fungi</taxon>
        <taxon>Dikarya</taxon>
        <taxon>Basidiomycota</taxon>
        <taxon>Agaricomycotina</taxon>
        <taxon>Agaricomycetes</taxon>
        <taxon>Hymenochaetales</taxon>
        <taxon>Hymenochaetaceae</taxon>
        <taxon>Pyrrhoderma</taxon>
    </lineage>
</organism>